<gene>
    <name evidence="4" type="ORF">AB1Y20_010139</name>
</gene>
<dbReference type="Gene3D" id="2.60.120.330">
    <property type="entry name" value="B-lactam Antibiotic, Isopenicillin N Synthase, Chain"/>
    <property type="match status" value="1"/>
</dbReference>
<proteinExistence type="inferred from homology"/>
<name>A0AB34K3M6_PRYPA</name>
<comment type="similarity">
    <text evidence="1">Belongs to the aspartyl/asparaginyl beta-hydroxylase family.</text>
</comment>
<comment type="caution">
    <text evidence="4">The sequence shown here is derived from an EMBL/GenBank/DDBJ whole genome shotgun (WGS) entry which is preliminary data.</text>
</comment>
<dbReference type="PANTHER" id="PTHR12366:SF29">
    <property type="entry name" value="ASPARTYL BETA-HYDROXYLASE, ISOFORM L"/>
    <property type="match status" value="1"/>
</dbReference>
<evidence type="ECO:0000259" key="3">
    <source>
        <dbReference type="Pfam" id="PF05118"/>
    </source>
</evidence>
<dbReference type="GO" id="GO:0062101">
    <property type="term" value="F:peptidyl-aspartic acid 3-dioxygenase activity"/>
    <property type="evidence" value="ECO:0007669"/>
    <property type="project" value="InterPro"/>
</dbReference>
<reference evidence="4 5" key="1">
    <citation type="journal article" date="2024" name="Science">
        <title>Giant polyketide synthase enzymes in the biosynthesis of giant marine polyether toxins.</title>
        <authorList>
            <person name="Fallon T.R."/>
            <person name="Shende V.V."/>
            <person name="Wierzbicki I.H."/>
            <person name="Pendleton A.L."/>
            <person name="Watervoot N.F."/>
            <person name="Auber R.P."/>
            <person name="Gonzalez D.J."/>
            <person name="Wisecaver J.H."/>
            <person name="Moore B.S."/>
        </authorList>
    </citation>
    <scope>NUCLEOTIDE SEQUENCE [LARGE SCALE GENOMIC DNA]</scope>
    <source>
        <strain evidence="4 5">12B1</strain>
    </source>
</reference>
<feature type="domain" description="Aspartyl/asparaginy/proline hydroxylase" evidence="3">
    <location>
        <begin position="244"/>
        <end position="397"/>
    </location>
</feature>
<evidence type="ECO:0000313" key="5">
    <source>
        <dbReference type="Proteomes" id="UP001515480"/>
    </source>
</evidence>
<protein>
    <recommendedName>
        <fullName evidence="3">Aspartyl/asparaginy/proline hydroxylase domain-containing protein</fullName>
    </recommendedName>
</protein>
<sequence length="443" mass="49424">MAVSVAHSTTCRERSSWRRRRNVKTSRSEAVAPDIATIFVGPVRPLQLEDLQRIIDCACTQLQLAHVQRARQLAAQQFAPFQALAESDVRAAVVFGVVPPSEEHLPIAARVESALKRHLLLELGQALSMVGSHELAAQTLRQLADVFVDFHGVRARLESALPAVAAEPRARHFEREVFKHWGEALVRATGNSGPNSAAMAVYHLATSRGVYQHHLQRPLDHLDRRLECRPFWDANELPAALALEAHSKEILSELLGLLQSGQQHFTNYESRVVSAGGWSDVQLYAGCRLDQANCKLCPVTARIISSRPEFNTVVHGSHFFSCLTPGTHLEPHCGPSNYRLRCHLGLVIPEGVRIRVGTEIRKWEPGKCLVFDDSFEHEVWHEGNEDRIVLICDMWHPALDVANTVYPALSHKQREAFDHACNGTHLPLQERVYSTGTTVSRNA</sequence>
<dbReference type="PANTHER" id="PTHR12366">
    <property type="entry name" value="ASPARTYL/ASPARAGINYL BETA-HYDROXYLASE"/>
    <property type="match status" value="1"/>
</dbReference>
<dbReference type="EMBL" id="JBGBPQ010000002">
    <property type="protein sequence ID" value="KAL1528816.1"/>
    <property type="molecule type" value="Genomic_DNA"/>
</dbReference>
<dbReference type="AlphaFoldDB" id="A0AB34K3M6"/>
<evidence type="ECO:0000256" key="1">
    <source>
        <dbReference type="ARBA" id="ARBA00007730"/>
    </source>
</evidence>
<accession>A0AB34K3M6</accession>
<feature type="region of interest" description="Disordered" evidence="2">
    <location>
        <begin position="1"/>
        <end position="23"/>
    </location>
</feature>
<dbReference type="Pfam" id="PF05118">
    <property type="entry name" value="Asp_Arg_Hydrox"/>
    <property type="match status" value="1"/>
</dbReference>
<evidence type="ECO:0000313" key="4">
    <source>
        <dbReference type="EMBL" id="KAL1528816.1"/>
    </source>
</evidence>
<evidence type="ECO:0000256" key="2">
    <source>
        <dbReference type="SAM" id="MobiDB-lite"/>
    </source>
</evidence>
<keyword evidence="5" id="KW-1185">Reference proteome</keyword>
<dbReference type="SUPFAM" id="SSF51197">
    <property type="entry name" value="Clavaminate synthase-like"/>
    <property type="match status" value="1"/>
</dbReference>
<dbReference type="Proteomes" id="UP001515480">
    <property type="component" value="Unassembled WGS sequence"/>
</dbReference>
<dbReference type="GO" id="GO:0005783">
    <property type="term" value="C:endoplasmic reticulum"/>
    <property type="evidence" value="ECO:0007669"/>
    <property type="project" value="TreeGrafter"/>
</dbReference>
<dbReference type="InterPro" id="IPR039038">
    <property type="entry name" value="ASPH"/>
</dbReference>
<dbReference type="InterPro" id="IPR027443">
    <property type="entry name" value="IPNS-like_sf"/>
</dbReference>
<dbReference type="InterPro" id="IPR007803">
    <property type="entry name" value="Asp/Arg/Pro-Hydrxlase"/>
</dbReference>
<organism evidence="4 5">
    <name type="scientific">Prymnesium parvum</name>
    <name type="common">Toxic golden alga</name>
    <dbReference type="NCBI Taxonomy" id="97485"/>
    <lineage>
        <taxon>Eukaryota</taxon>
        <taxon>Haptista</taxon>
        <taxon>Haptophyta</taxon>
        <taxon>Prymnesiophyceae</taxon>
        <taxon>Prymnesiales</taxon>
        <taxon>Prymnesiaceae</taxon>
        <taxon>Prymnesium</taxon>
    </lineage>
</organism>